<comment type="subunit">
    <text evidence="12">Heterodimer of ArnE and ArnF.</text>
</comment>
<dbReference type="InterPro" id="IPR037185">
    <property type="entry name" value="EmrE-like"/>
</dbReference>
<keyword evidence="4 12" id="KW-0444">Lipid biosynthesis</keyword>
<feature type="transmembrane region" description="Helical" evidence="12">
    <location>
        <begin position="45"/>
        <end position="65"/>
    </location>
</feature>
<comment type="subcellular location">
    <subcellularLocation>
        <location evidence="12">Cell inner membrane</location>
        <topology evidence="12">Multi-pass membrane protein</topology>
    </subcellularLocation>
    <subcellularLocation>
        <location evidence="1">Cell membrane</location>
        <topology evidence="1">Multi-pass membrane protein</topology>
    </subcellularLocation>
</comment>
<evidence type="ECO:0000256" key="8">
    <source>
        <dbReference type="ARBA" id="ARBA00022985"/>
    </source>
</evidence>
<accession>A0A9J6PZS4</accession>
<dbReference type="GO" id="GO:0009245">
    <property type="term" value="P:lipid A biosynthetic process"/>
    <property type="evidence" value="ECO:0007669"/>
    <property type="project" value="UniProtKB-UniRule"/>
</dbReference>
<sequence length="130" mass="14238">MKGYFLALCSVLLVTAAQLMLRRAMTDLPSLDAITAWRSVSPQPVLLLLGGLTSYALSVLCWLFALRRLPLSHAYPLLSLSYILVWLLAILLPAFAEPFHFRALVGVGLIMLGLLCICVQSSEKKDGGHL</sequence>
<keyword evidence="3 12" id="KW-1003">Cell membrane</keyword>
<dbReference type="EMBL" id="JAODIM010000043">
    <property type="protein sequence ID" value="MCU5779503.1"/>
    <property type="molecule type" value="Genomic_DNA"/>
</dbReference>
<keyword evidence="10 12" id="KW-0443">Lipid metabolism</keyword>
<dbReference type="RefSeq" id="WP_267144880.1">
    <property type="nucleotide sequence ID" value="NZ_JAODIL010000082.1"/>
</dbReference>
<comment type="similarity">
    <text evidence="12">Belongs to the ArnF family.</text>
</comment>
<dbReference type="SUPFAM" id="SSF103481">
    <property type="entry name" value="Multidrug resistance efflux transporter EmrE"/>
    <property type="match status" value="1"/>
</dbReference>
<gene>
    <name evidence="12 13" type="primary">arnF</name>
    <name evidence="13" type="ORF">N5923_18630</name>
</gene>
<dbReference type="InterPro" id="IPR000390">
    <property type="entry name" value="Small_drug/metabolite_transptr"/>
</dbReference>
<dbReference type="NCBIfam" id="NF002816">
    <property type="entry name" value="PRK02971.1-2"/>
    <property type="match status" value="1"/>
</dbReference>
<dbReference type="Proteomes" id="UP001064262">
    <property type="component" value="Unassembled WGS sequence"/>
</dbReference>
<keyword evidence="8 12" id="KW-0448">Lipopolysaccharide biosynthesis</keyword>
<comment type="function">
    <text evidence="12">Translocates 4-amino-4-deoxy-L-arabinose-phosphoundecaprenol (alpha-L-Ara4N-phosphoundecaprenol) from the cytoplasmic to the periplasmic side of the inner membrane.</text>
</comment>
<keyword evidence="14" id="KW-1185">Reference proteome</keyword>
<dbReference type="PANTHER" id="PTHR30561:SF9">
    <property type="entry name" value="4-AMINO-4-DEOXY-L-ARABINOSE-PHOSPHOUNDECAPRENOL FLIPPASE SUBUNIT ARNF-RELATED"/>
    <property type="match status" value="1"/>
</dbReference>
<dbReference type="Gene3D" id="1.10.3730.20">
    <property type="match status" value="1"/>
</dbReference>
<dbReference type="InterPro" id="IPR022832">
    <property type="entry name" value="Flippase_ArnF"/>
</dbReference>
<dbReference type="GO" id="GO:1901505">
    <property type="term" value="F:carbohydrate derivative transmembrane transporter activity"/>
    <property type="evidence" value="ECO:0007669"/>
    <property type="project" value="InterPro"/>
</dbReference>
<evidence type="ECO:0000313" key="14">
    <source>
        <dbReference type="Proteomes" id="UP001064262"/>
    </source>
</evidence>
<comment type="pathway">
    <text evidence="12">Bacterial outer membrane biogenesis; lipopolysaccharide biosynthesis.</text>
</comment>
<proteinExistence type="inferred from homology"/>
<evidence type="ECO:0000256" key="9">
    <source>
        <dbReference type="ARBA" id="ARBA00022989"/>
    </source>
</evidence>
<keyword evidence="11 12" id="KW-0472">Membrane</keyword>
<name>A0A9J6PZS4_9GAMM</name>
<evidence type="ECO:0000256" key="12">
    <source>
        <dbReference type="HAMAP-Rule" id="MF_00538"/>
    </source>
</evidence>
<evidence type="ECO:0000256" key="1">
    <source>
        <dbReference type="ARBA" id="ARBA00004651"/>
    </source>
</evidence>
<keyword evidence="9 12" id="KW-1133">Transmembrane helix</keyword>
<dbReference type="AlphaFoldDB" id="A0A9J6PZS4"/>
<evidence type="ECO:0000256" key="11">
    <source>
        <dbReference type="ARBA" id="ARBA00023136"/>
    </source>
</evidence>
<feature type="transmembrane region" description="Helical" evidence="12">
    <location>
        <begin position="77"/>
        <end position="95"/>
    </location>
</feature>
<evidence type="ECO:0000256" key="2">
    <source>
        <dbReference type="ARBA" id="ARBA00022448"/>
    </source>
</evidence>
<evidence type="ECO:0000256" key="4">
    <source>
        <dbReference type="ARBA" id="ARBA00022516"/>
    </source>
</evidence>
<keyword evidence="7 12" id="KW-0812">Transmembrane</keyword>
<evidence type="ECO:0000256" key="6">
    <source>
        <dbReference type="ARBA" id="ARBA00022556"/>
    </source>
</evidence>
<organism evidence="13 14">
    <name type="scientific">Winslowiella arboricola</name>
    <dbReference type="NCBI Taxonomy" id="2978220"/>
    <lineage>
        <taxon>Bacteria</taxon>
        <taxon>Pseudomonadati</taxon>
        <taxon>Pseudomonadota</taxon>
        <taxon>Gammaproteobacteria</taxon>
        <taxon>Enterobacterales</taxon>
        <taxon>Erwiniaceae</taxon>
        <taxon>Winslowiella</taxon>
    </lineage>
</organism>
<dbReference type="GO" id="GO:0005886">
    <property type="term" value="C:plasma membrane"/>
    <property type="evidence" value="ECO:0007669"/>
    <property type="project" value="UniProtKB-SubCell"/>
</dbReference>
<dbReference type="PANTHER" id="PTHR30561">
    <property type="entry name" value="SMR FAMILY PROTON-DEPENDENT DRUG EFFLUX TRANSPORTER SUGE"/>
    <property type="match status" value="1"/>
</dbReference>
<evidence type="ECO:0000313" key="13">
    <source>
        <dbReference type="EMBL" id="MCU5779503.1"/>
    </source>
</evidence>
<evidence type="ECO:0000256" key="7">
    <source>
        <dbReference type="ARBA" id="ARBA00022692"/>
    </source>
</evidence>
<keyword evidence="2 12" id="KW-0813">Transport</keyword>
<dbReference type="GO" id="GO:0009103">
    <property type="term" value="P:lipopolysaccharide biosynthetic process"/>
    <property type="evidence" value="ECO:0007669"/>
    <property type="project" value="UniProtKB-UniRule"/>
</dbReference>
<protein>
    <recommendedName>
        <fullName evidence="12">Probable 4-amino-4-deoxy-L-arabinose-phosphoundecaprenol flippase subunit ArnF</fullName>
        <shortName evidence="12">L-Ara4N-phosphoundecaprenol flippase subunit ArnF</shortName>
    </recommendedName>
    <alternativeName>
        <fullName evidence="12">Undecaprenyl phosphate-aminoarabinose flippase subunit ArnF</fullName>
    </alternativeName>
</protein>
<feature type="transmembrane region" description="Helical" evidence="12">
    <location>
        <begin position="101"/>
        <end position="119"/>
    </location>
</feature>
<evidence type="ECO:0000256" key="10">
    <source>
        <dbReference type="ARBA" id="ARBA00023098"/>
    </source>
</evidence>
<comment type="caution">
    <text evidence="12">Lacks conserved residue(s) required for the propagation of feature annotation.</text>
</comment>
<keyword evidence="5 12" id="KW-0997">Cell inner membrane</keyword>
<evidence type="ECO:0000256" key="3">
    <source>
        <dbReference type="ARBA" id="ARBA00022475"/>
    </source>
</evidence>
<keyword evidence="6 12" id="KW-0441">Lipid A biosynthesis</keyword>
<evidence type="ECO:0000256" key="5">
    <source>
        <dbReference type="ARBA" id="ARBA00022519"/>
    </source>
</evidence>
<comment type="caution">
    <text evidence="13">The sequence shown here is derived from an EMBL/GenBank/DDBJ whole genome shotgun (WGS) entry which is preliminary data.</text>
</comment>
<reference evidence="13" key="1">
    <citation type="submission" date="2022-09" db="EMBL/GenBank/DDBJ databases">
        <title>Winslowiella arboricola sp. nov., isolated from bleeding cankers on broadleaf hosts.</title>
        <authorList>
            <person name="Brady C."/>
            <person name="Kaur S."/>
            <person name="Crampton B."/>
            <person name="Maddock D."/>
            <person name="Arnold D."/>
            <person name="Denman S."/>
        </authorList>
    </citation>
    <scope>NUCLEOTIDE SEQUENCE</scope>
    <source>
        <strain evidence="13">BAC 15a-03b</strain>
    </source>
</reference>
<dbReference type="HAMAP" id="MF_00538">
    <property type="entry name" value="Flippase_ArnF"/>
    <property type="match status" value="1"/>
</dbReference>